<dbReference type="AlphaFoldDB" id="A0AAN9Y1J3"/>
<gene>
    <name evidence="1" type="ORF">V9T40_000374</name>
</gene>
<name>A0AAN9Y1J3_9HEMI</name>
<reference evidence="1 2" key="1">
    <citation type="submission" date="2024-03" db="EMBL/GenBank/DDBJ databases">
        <title>Adaptation during the transition from Ophiocordyceps entomopathogen to insect associate is accompanied by gene loss and intensified selection.</title>
        <authorList>
            <person name="Ward C.M."/>
            <person name="Onetto C.A."/>
            <person name="Borneman A.R."/>
        </authorList>
    </citation>
    <scope>NUCLEOTIDE SEQUENCE [LARGE SCALE GENOMIC DNA]</scope>
    <source>
        <strain evidence="1">AWRI1</strain>
        <tissue evidence="1">Single Adult Female</tissue>
    </source>
</reference>
<organism evidence="1 2">
    <name type="scientific">Parthenolecanium corni</name>
    <dbReference type="NCBI Taxonomy" id="536013"/>
    <lineage>
        <taxon>Eukaryota</taxon>
        <taxon>Metazoa</taxon>
        <taxon>Ecdysozoa</taxon>
        <taxon>Arthropoda</taxon>
        <taxon>Hexapoda</taxon>
        <taxon>Insecta</taxon>
        <taxon>Pterygota</taxon>
        <taxon>Neoptera</taxon>
        <taxon>Paraneoptera</taxon>
        <taxon>Hemiptera</taxon>
        <taxon>Sternorrhyncha</taxon>
        <taxon>Coccoidea</taxon>
        <taxon>Coccidae</taxon>
        <taxon>Parthenolecanium</taxon>
    </lineage>
</organism>
<proteinExistence type="predicted"/>
<accession>A0AAN9Y1J3</accession>
<keyword evidence="2" id="KW-1185">Reference proteome</keyword>
<comment type="caution">
    <text evidence="1">The sequence shown here is derived from an EMBL/GenBank/DDBJ whole genome shotgun (WGS) entry which is preliminary data.</text>
</comment>
<evidence type="ECO:0000313" key="2">
    <source>
        <dbReference type="Proteomes" id="UP001367676"/>
    </source>
</evidence>
<protein>
    <submittedName>
        <fullName evidence="1">Uncharacterized protein</fullName>
    </submittedName>
</protein>
<sequence>MAVSLSLPPDCGADLNSLAFGSDVYPSPEANVSSSSGTLKRFSRGFPSCLRGASSPDEYENCIFDDESVARSAAAAA</sequence>
<dbReference type="Proteomes" id="UP001367676">
    <property type="component" value="Unassembled WGS sequence"/>
</dbReference>
<dbReference type="EMBL" id="JBBCAQ010000034">
    <property type="protein sequence ID" value="KAK7579745.1"/>
    <property type="molecule type" value="Genomic_DNA"/>
</dbReference>
<evidence type="ECO:0000313" key="1">
    <source>
        <dbReference type="EMBL" id="KAK7579745.1"/>
    </source>
</evidence>